<reference evidence="3 4" key="1">
    <citation type="submission" date="2023-10" db="EMBL/GenBank/DDBJ databases">
        <title>Screening of Alkalihalobacillus lindianensis BZ-TG-R113 and Its Alleviation of Salt Stress on Rapeseed Growth.</title>
        <authorList>
            <person name="Zhao B."/>
            <person name="Guo T."/>
        </authorList>
    </citation>
    <scope>NUCLEOTIDE SEQUENCE [LARGE SCALE GENOMIC DNA]</scope>
    <source>
        <strain evidence="3 4">BZ-TG-R113</strain>
    </source>
</reference>
<organism evidence="3 4">
    <name type="scientific">Alkalihalophilus lindianensis</name>
    <dbReference type="NCBI Taxonomy" id="1630542"/>
    <lineage>
        <taxon>Bacteria</taxon>
        <taxon>Bacillati</taxon>
        <taxon>Bacillota</taxon>
        <taxon>Bacilli</taxon>
        <taxon>Bacillales</taxon>
        <taxon>Bacillaceae</taxon>
        <taxon>Alkalihalophilus</taxon>
    </lineage>
</organism>
<protein>
    <submittedName>
        <fullName evidence="3">Glycine/sarcosine/betaine reductase selenoprotein B family protein</fullName>
    </submittedName>
</protein>
<keyword evidence="4" id="KW-1185">Reference proteome</keyword>
<evidence type="ECO:0000313" key="4">
    <source>
        <dbReference type="Proteomes" id="UP001287282"/>
    </source>
</evidence>
<comment type="caution">
    <text evidence="3">The sequence shown here is derived from an EMBL/GenBank/DDBJ whole genome shotgun (WGS) entry which is preliminary data.</text>
</comment>
<dbReference type="Proteomes" id="UP001287282">
    <property type="component" value="Unassembled WGS sequence"/>
</dbReference>
<dbReference type="InterPro" id="IPR010187">
    <property type="entry name" value="Various_sel_PB"/>
</dbReference>
<gene>
    <name evidence="3" type="ORF">RYX56_06540</name>
</gene>
<keyword evidence="2" id="KW-0560">Oxidoreductase</keyword>
<name>A0ABU3X992_9BACI</name>
<evidence type="ECO:0000313" key="3">
    <source>
        <dbReference type="EMBL" id="MDV2684029.1"/>
    </source>
</evidence>
<accession>A0ABU3X992</accession>
<proteinExistence type="predicted"/>
<dbReference type="RefSeq" id="WP_317121248.1">
    <property type="nucleotide sequence ID" value="NZ_JAWJBA010000001.1"/>
</dbReference>
<evidence type="ECO:0000256" key="1">
    <source>
        <dbReference type="ARBA" id="ARBA00022933"/>
    </source>
</evidence>
<dbReference type="EMBL" id="JAWJBA010000001">
    <property type="protein sequence ID" value="MDV2684029.1"/>
    <property type="molecule type" value="Genomic_DNA"/>
</dbReference>
<keyword evidence="1" id="KW-0712">Selenocysteine</keyword>
<dbReference type="Pfam" id="PF07355">
    <property type="entry name" value="GRDB"/>
    <property type="match status" value="1"/>
</dbReference>
<evidence type="ECO:0000256" key="2">
    <source>
        <dbReference type="ARBA" id="ARBA00023002"/>
    </source>
</evidence>
<sequence length="168" mass="19070">MKLYYRLRSFVAIQWSKLLPSSYRKFTLSNTKQRESYTGTILNKPINEWKVALITSAGVHLANDEPFNVETLEGDHTYRIIPSETKHDHLAVTHIYYDTRHSKADVSIVFPLEQLKSLEGKVIKTVSEYNIGLNGGTLNHKPHEEITAPEVAEILKNDQVDLAILVPG</sequence>